<evidence type="ECO:0000313" key="2">
    <source>
        <dbReference type="EMBL" id="KIM50132.1"/>
    </source>
</evidence>
<name>A0A0C2ZAM2_9AGAM</name>
<reference evidence="2 3" key="1">
    <citation type="submission" date="2014-04" db="EMBL/GenBank/DDBJ databases">
        <authorList>
            <consortium name="DOE Joint Genome Institute"/>
            <person name="Kuo A."/>
            <person name="Kohler A."/>
            <person name="Nagy L.G."/>
            <person name="Floudas D."/>
            <person name="Copeland A."/>
            <person name="Barry K.W."/>
            <person name="Cichocki N."/>
            <person name="Veneault-Fourrey C."/>
            <person name="LaButti K."/>
            <person name="Lindquist E.A."/>
            <person name="Lipzen A."/>
            <person name="Lundell T."/>
            <person name="Morin E."/>
            <person name="Murat C."/>
            <person name="Sun H."/>
            <person name="Tunlid A."/>
            <person name="Henrissat B."/>
            <person name="Grigoriev I.V."/>
            <person name="Hibbett D.S."/>
            <person name="Martin F."/>
            <person name="Nordberg H.P."/>
            <person name="Cantor M.N."/>
            <person name="Hua S.X."/>
        </authorList>
    </citation>
    <scope>NUCLEOTIDE SEQUENCE [LARGE SCALE GENOMIC DNA]</scope>
    <source>
        <strain evidence="2 3">Foug A</strain>
    </source>
</reference>
<gene>
    <name evidence="2" type="ORF">SCLCIDRAFT_34617</name>
</gene>
<keyword evidence="3" id="KW-1185">Reference proteome</keyword>
<dbReference type="EMBL" id="KN822677">
    <property type="protein sequence ID" value="KIM50132.1"/>
    <property type="molecule type" value="Genomic_DNA"/>
</dbReference>
<dbReference type="InParanoid" id="A0A0C2ZAM2"/>
<protein>
    <submittedName>
        <fullName evidence="2">Uncharacterized protein</fullName>
    </submittedName>
</protein>
<evidence type="ECO:0000313" key="3">
    <source>
        <dbReference type="Proteomes" id="UP000053989"/>
    </source>
</evidence>
<dbReference type="HOGENOM" id="CLU_045441_0_0_1"/>
<feature type="region of interest" description="Disordered" evidence="1">
    <location>
        <begin position="17"/>
        <end position="84"/>
    </location>
</feature>
<feature type="compositionally biased region" description="Basic residues" evidence="1">
    <location>
        <begin position="236"/>
        <end position="250"/>
    </location>
</feature>
<evidence type="ECO:0000256" key="1">
    <source>
        <dbReference type="SAM" id="MobiDB-lite"/>
    </source>
</evidence>
<reference evidence="3" key="2">
    <citation type="submission" date="2015-01" db="EMBL/GenBank/DDBJ databases">
        <title>Evolutionary Origins and Diversification of the Mycorrhizal Mutualists.</title>
        <authorList>
            <consortium name="DOE Joint Genome Institute"/>
            <consortium name="Mycorrhizal Genomics Consortium"/>
            <person name="Kohler A."/>
            <person name="Kuo A."/>
            <person name="Nagy L.G."/>
            <person name="Floudas D."/>
            <person name="Copeland A."/>
            <person name="Barry K.W."/>
            <person name="Cichocki N."/>
            <person name="Veneault-Fourrey C."/>
            <person name="LaButti K."/>
            <person name="Lindquist E.A."/>
            <person name="Lipzen A."/>
            <person name="Lundell T."/>
            <person name="Morin E."/>
            <person name="Murat C."/>
            <person name="Riley R."/>
            <person name="Ohm R."/>
            <person name="Sun H."/>
            <person name="Tunlid A."/>
            <person name="Henrissat B."/>
            <person name="Grigoriev I.V."/>
            <person name="Hibbett D.S."/>
            <person name="Martin F."/>
        </authorList>
    </citation>
    <scope>NUCLEOTIDE SEQUENCE [LARGE SCALE GENOMIC DNA]</scope>
    <source>
        <strain evidence="3">Foug A</strain>
    </source>
</reference>
<dbReference type="STRING" id="1036808.A0A0C2ZAM2"/>
<dbReference type="AlphaFoldDB" id="A0A0C2ZAM2"/>
<feature type="region of interest" description="Disordered" evidence="1">
    <location>
        <begin position="203"/>
        <end position="250"/>
    </location>
</feature>
<proteinExistence type="predicted"/>
<accession>A0A0C2ZAM2</accession>
<dbReference type="Proteomes" id="UP000053989">
    <property type="component" value="Unassembled WGS sequence"/>
</dbReference>
<organism evidence="2 3">
    <name type="scientific">Scleroderma citrinum Foug A</name>
    <dbReference type="NCBI Taxonomy" id="1036808"/>
    <lineage>
        <taxon>Eukaryota</taxon>
        <taxon>Fungi</taxon>
        <taxon>Dikarya</taxon>
        <taxon>Basidiomycota</taxon>
        <taxon>Agaricomycotina</taxon>
        <taxon>Agaricomycetes</taxon>
        <taxon>Agaricomycetidae</taxon>
        <taxon>Boletales</taxon>
        <taxon>Sclerodermatineae</taxon>
        <taxon>Sclerodermataceae</taxon>
        <taxon>Scleroderma</taxon>
    </lineage>
</organism>
<dbReference type="OrthoDB" id="3025659at2759"/>
<feature type="compositionally biased region" description="Polar residues" evidence="1">
    <location>
        <begin position="41"/>
        <end position="53"/>
    </location>
</feature>
<sequence>MTLLETIVQMKTSIFNNDISDDDHQDQLDLGPANGAGRTAASANSDVIPNDNSAHPLAASKPAPTITKKRGQPSKKAQAVASKESELPLPKSVNIMYYLTIFSEAEMKKSEKQHKPSNTFLQMKSDCEWDTIKAQLLEKISQVLQPKLIDFNDYTVSWSVPHYQSSQMQLQTDDDYKFLITHALKPKEPLVNIKIETKIAKKVKTRPNDESGVENDTSDNTSDSGDSSDTSGDRWHAKKKTKKSKTKGSKKIVKETALNRDIDEKIKLLQSHWECLKAGCGTDHCFIHPKNSEHIPLSHNHFAIWVAAWQCGPQFADLEKLPNHAKFNGFHLGQLGETSPLLQRCVNECNQQPGSSAPIFNISVPQEVISIFCPPAAVAVNPAPSPPCSIPTTASGADSSDLLLPGLADPGPRLSLQQFCTEYSLSDAVYHKLNENGYTGSNTISYIRVSELKEMGFKHSEIAAMKDAVQQWVSRA</sequence>
<feature type="compositionally biased region" description="Low complexity" evidence="1">
    <location>
        <begin position="218"/>
        <end position="230"/>
    </location>
</feature>